<evidence type="ECO:0000256" key="1">
    <source>
        <dbReference type="ARBA" id="ARBA00000085"/>
    </source>
</evidence>
<dbReference type="InterPro" id="IPR003594">
    <property type="entry name" value="HATPase_dom"/>
</dbReference>
<dbReference type="EMBL" id="JADJNC010000004">
    <property type="protein sequence ID" value="MBK7422170.1"/>
    <property type="molecule type" value="Genomic_DNA"/>
</dbReference>
<keyword evidence="7 15" id="KW-0812">Transmembrane</keyword>
<feature type="coiled-coil region" evidence="14">
    <location>
        <begin position="596"/>
        <end position="623"/>
    </location>
</feature>
<dbReference type="GO" id="GO:0005886">
    <property type="term" value="C:plasma membrane"/>
    <property type="evidence" value="ECO:0007669"/>
    <property type="project" value="UniProtKB-SubCell"/>
</dbReference>
<reference evidence="18" key="1">
    <citation type="submission" date="2020-10" db="EMBL/GenBank/DDBJ databases">
        <title>Connecting structure to function with the recovery of over 1000 high-quality activated sludge metagenome-assembled genomes encoding full-length rRNA genes using long-read sequencing.</title>
        <authorList>
            <person name="Singleton C.M."/>
            <person name="Petriglieri F."/>
            <person name="Kristensen J.M."/>
            <person name="Kirkegaard R.H."/>
            <person name="Michaelsen T.Y."/>
            <person name="Andersen M.H."/>
            <person name="Karst S.M."/>
            <person name="Dueholm M.S."/>
            <person name="Nielsen P.H."/>
            <person name="Albertsen M."/>
        </authorList>
    </citation>
    <scope>NUCLEOTIDE SEQUENCE</scope>
    <source>
        <strain evidence="18">EsbW_18-Q3-R4-48_MAXAC.044</strain>
    </source>
</reference>
<dbReference type="Pfam" id="PF00672">
    <property type="entry name" value="HAMP"/>
    <property type="match status" value="1"/>
</dbReference>
<evidence type="ECO:0000256" key="8">
    <source>
        <dbReference type="ARBA" id="ARBA00022741"/>
    </source>
</evidence>
<dbReference type="PIRSF" id="PIRSF037532">
    <property type="entry name" value="STHK_NtrY"/>
    <property type="match status" value="1"/>
</dbReference>
<feature type="domain" description="Histidine kinase" evidence="16">
    <location>
        <begin position="491"/>
        <end position="702"/>
    </location>
</feature>
<keyword evidence="13 15" id="KW-0472">Membrane</keyword>
<dbReference type="CDD" id="cd06225">
    <property type="entry name" value="HAMP"/>
    <property type="match status" value="1"/>
</dbReference>
<proteinExistence type="predicted"/>
<keyword evidence="14" id="KW-0175">Coiled coil</keyword>
<dbReference type="InterPro" id="IPR017232">
    <property type="entry name" value="NtrY"/>
</dbReference>
<dbReference type="PANTHER" id="PTHR43065">
    <property type="entry name" value="SENSOR HISTIDINE KINASE"/>
    <property type="match status" value="1"/>
</dbReference>
<dbReference type="SMART" id="SM00388">
    <property type="entry name" value="HisKA"/>
    <property type="match status" value="1"/>
</dbReference>
<sequence length="721" mass="78748">MKNLIIAAASFGGILLFLLASASANTALFARHYPWLLGLNAIVALSLFALVGWQVRVLWQEHRAKVFGSRLKLRLMLMFGLMAVLPGVLIYAVSVQFVTKSIETWFDVRVEKALESGVDLGRSALDSLLDDLAEKGRAMALDLGELPEVQRRLALSRLREQAGIQFAALFTTGGQLQATATSDLGTVMPPPPSLEQLRQARAGRGYRHIESIGGNELLLRVLLPVSAVGLGMETRILQLTQPVPSSLAINAERVQEVYRDYQELSLGREGLTRIYAMTLTLTVLLALFTAIATAFVLARRLSAPLSILAEGTQAVAAGDFTPRQAIYSRDELGVLTQSFSQMTRQLADARRDTERHRAEVESARAYLESILANLSAGVLVFDRRFMLRTVNAGAQTILDDDFTGLLAESVDAWPREQVFGRAIRDAFAENENKEWQTQIELDRPGGLPQILLLRGTQLPPGSSGGYVVVFDDVTRLVAAQRSAAWGEVARRLAHEIKNPLTPIQLSAERLQVKLADKLGNGDAEMLNRSTQMIINQVQAMKRMVNEFSDYARMPAPELAKLDLNALIGEVLGLYESSRARIDVALDPELPLVSGDASQLRQIIHNLLRNAEEAQDSFDEAQVRVSTRAIDGMAELSVSDGGPGFPPEMMARVFEPYVTTKAGGTGLGLAIVKKIVDEHRGRIRINNLQPTGAEVSIRLPLMPAMPADQNAAKKADVAGAIP</sequence>
<dbReference type="PROSITE" id="PS50885">
    <property type="entry name" value="HAMP"/>
    <property type="match status" value="1"/>
</dbReference>
<keyword evidence="4" id="KW-1003">Cell membrane</keyword>
<evidence type="ECO:0000256" key="12">
    <source>
        <dbReference type="ARBA" id="ARBA00023012"/>
    </source>
</evidence>
<evidence type="ECO:0000256" key="11">
    <source>
        <dbReference type="ARBA" id="ARBA00022989"/>
    </source>
</evidence>
<evidence type="ECO:0000259" key="17">
    <source>
        <dbReference type="PROSITE" id="PS50885"/>
    </source>
</evidence>
<dbReference type="InterPro" id="IPR005467">
    <property type="entry name" value="His_kinase_dom"/>
</dbReference>
<evidence type="ECO:0000313" key="18">
    <source>
        <dbReference type="EMBL" id="MBK7422170.1"/>
    </source>
</evidence>
<dbReference type="SUPFAM" id="SSF55785">
    <property type="entry name" value="PYP-like sensor domain (PAS domain)"/>
    <property type="match status" value="1"/>
</dbReference>
<dbReference type="SUPFAM" id="SSF47384">
    <property type="entry name" value="Homodimeric domain of signal transducing histidine kinase"/>
    <property type="match status" value="1"/>
</dbReference>
<dbReference type="PANTHER" id="PTHR43065:SF10">
    <property type="entry name" value="PEROXIDE STRESS-ACTIVATED HISTIDINE KINASE MAK3"/>
    <property type="match status" value="1"/>
</dbReference>
<dbReference type="SUPFAM" id="SSF158472">
    <property type="entry name" value="HAMP domain-like"/>
    <property type="match status" value="1"/>
</dbReference>
<comment type="subcellular location">
    <subcellularLocation>
        <location evidence="2">Cell membrane</location>
        <topology evidence="2">Multi-pass membrane protein</topology>
    </subcellularLocation>
</comment>
<dbReference type="Proteomes" id="UP000886602">
    <property type="component" value="Unassembled WGS sequence"/>
</dbReference>
<gene>
    <name evidence="18" type="ORF">IPJ48_03175</name>
</gene>
<dbReference type="Pfam" id="PF02518">
    <property type="entry name" value="HATPase_c"/>
    <property type="match status" value="1"/>
</dbReference>
<keyword evidence="9" id="KW-0418">Kinase</keyword>
<dbReference type="InterPro" id="IPR036890">
    <property type="entry name" value="HATPase_C_sf"/>
</dbReference>
<keyword evidence="6" id="KW-0808">Transferase</keyword>
<dbReference type="EC" id="2.7.13.3" evidence="3"/>
<evidence type="ECO:0000256" key="10">
    <source>
        <dbReference type="ARBA" id="ARBA00022840"/>
    </source>
</evidence>
<dbReference type="InterPro" id="IPR003660">
    <property type="entry name" value="HAMP_dom"/>
</dbReference>
<dbReference type="InterPro" id="IPR003661">
    <property type="entry name" value="HisK_dim/P_dom"/>
</dbReference>
<dbReference type="GO" id="GO:0005524">
    <property type="term" value="F:ATP binding"/>
    <property type="evidence" value="ECO:0007669"/>
    <property type="project" value="UniProtKB-KW"/>
</dbReference>
<evidence type="ECO:0000259" key="16">
    <source>
        <dbReference type="PROSITE" id="PS50109"/>
    </source>
</evidence>
<dbReference type="InterPro" id="IPR004358">
    <property type="entry name" value="Sig_transdc_His_kin-like_C"/>
</dbReference>
<dbReference type="PROSITE" id="PS50109">
    <property type="entry name" value="HIS_KIN"/>
    <property type="match status" value="1"/>
</dbReference>
<dbReference type="InterPro" id="IPR036097">
    <property type="entry name" value="HisK_dim/P_sf"/>
</dbReference>
<accession>A0A9D7F4X3</accession>
<feature type="transmembrane region" description="Helical" evidence="15">
    <location>
        <begin position="34"/>
        <end position="53"/>
    </location>
</feature>
<feature type="domain" description="HAMP" evidence="17">
    <location>
        <begin position="299"/>
        <end position="351"/>
    </location>
</feature>
<protein>
    <recommendedName>
        <fullName evidence="3">histidine kinase</fullName>
        <ecNumber evidence="3">2.7.13.3</ecNumber>
    </recommendedName>
</protein>
<dbReference type="Gene3D" id="1.10.287.130">
    <property type="match status" value="1"/>
</dbReference>
<evidence type="ECO:0000256" key="6">
    <source>
        <dbReference type="ARBA" id="ARBA00022679"/>
    </source>
</evidence>
<dbReference type="Pfam" id="PF00512">
    <property type="entry name" value="HisKA"/>
    <property type="match status" value="1"/>
</dbReference>
<name>A0A9D7F4X3_9RHOO</name>
<dbReference type="CDD" id="cd00082">
    <property type="entry name" value="HisKA"/>
    <property type="match status" value="1"/>
</dbReference>
<evidence type="ECO:0000256" key="2">
    <source>
        <dbReference type="ARBA" id="ARBA00004651"/>
    </source>
</evidence>
<evidence type="ECO:0000256" key="4">
    <source>
        <dbReference type="ARBA" id="ARBA00022475"/>
    </source>
</evidence>
<dbReference type="Pfam" id="PF19312">
    <property type="entry name" value="NtrY_N"/>
    <property type="match status" value="1"/>
</dbReference>
<evidence type="ECO:0000256" key="3">
    <source>
        <dbReference type="ARBA" id="ARBA00012438"/>
    </source>
</evidence>
<evidence type="ECO:0000256" key="5">
    <source>
        <dbReference type="ARBA" id="ARBA00022553"/>
    </source>
</evidence>
<dbReference type="Gene3D" id="3.30.450.20">
    <property type="entry name" value="PAS domain"/>
    <property type="match status" value="1"/>
</dbReference>
<keyword evidence="10" id="KW-0067">ATP-binding</keyword>
<dbReference type="SMART" id="SM00387">
    <property type="entry name" value="HATPase_c"/>
    <property type="match status" value="1"/>
</dbReference>
<evidence type="ECO:0000256" key="9">
    <source>
        <dbReference type="ARBA" id="ARBA00022777"/>
    </source>
</evidence>
<dbReference type="Gene3D" id="3.30.565.10">
    <property type="entry name" value="Histidine kinase-like ATPase, C-terminal domain"/>
    <property type="match status" value="1"/>
</dbReference>
<feature type="transmembrane region" description="Helical" evidence="15">
    <location>
        <begin position="73"/>
        <end position="93"/>
    </location>
</feature>
<organism evidence="18 19">
    <name type="scientific">Candidatus Propionivibrio dominans</name>
    <dbReference type="NCBI Taxonomy" id="2954373"/>
    <lineage>
        <taxon>Bacteria</taxon>
        <taxon>Pseudomonadati</taxon>
        <taxon>Pseudomonadota</taxon>
        <taxon>Betaproteobacteria</taxon>
        <taxon>Rhodocyclales</taxon>
        <taxon>Rhodocyclaceae</taxon>
        <taxon>Propionivibrio</taxon>
    </lineage>
</organism>
<dbReference type="SMART" id="SM00304">
    <property type="entry name" value="HAMP"/>
    <property type="match status" value="1"/>
</dbReference>
<evidence type="ECO:0000256" key="13">
    <source>
        <dbReference type="ARBA" id="ARBA00023136"/>
    </source>
</evidence>
<dbReference type="AlphaFoldDB" id="A0A9D7F4X3"/>
<dbReference type="GO" id="GO:0000155">
    <property type="term" value="F:phosphorelay sensor kinase activity"/>
    <property type="evidence" value="ECO:0007669"/>
    <property type="project" value="InterPro"/>
</dbReference>
<dbReference type="SUPFAM" id="SSF55874">
    <property type="entry name" value="ATPase domain of HSP90 chaperone/DNA topoisomerase II/histidine kinase"/>
    <property type="match status" value="1"/>
</dbReference>
<keyword evidence="11 15" id="KW-1133">Transmembrane helix</keyword>
<evidence type="ECO:0000256" key="14">
    <source>
        <dbReference type="SAM" id="Coils"/>
    </source>
</evidence>
<keyword evidence="5" id="KW-0597">Phosphoprotein</keyword>
<dbReference type="FunFam" id="1.10.287.130:FF:000107">
    <property type="entry name" value="Sensor histidine kinase YycG"/>
    <property type="match status" value="1"/>
</dbReference>
<dbReference type="Gene3D" id="6.10.340.10">
    <property type="match status" value="1"/>
</dbReference>
<keyword evidence="8" id="KW-0547">Nucleotide-binding</keyword>
<dbReference type="InterPro" id="IPR035965">
    <property type="entry name" value="PAS-like_dom_sf"/>
</dbReference>
<comment type="catalytic activity">
    <reaction evidence="1">
        <text>ATP + protein L-histidine = ADP + protein N-phospho-L-histidine.</text>
        <dbReference type="EC" id="2.7.13.3"/>
    </reaction>
</comment>
<evidence type="ECO:0000256" key="7">
    <source>
        <dbReference type="ARBA" id="ARBA00022692"/>
    </source>
</evidence>
<evidence type="ECO:0000313" key="19">
    <source>
        <dbReference type="Proteomes" id="UP000886602"/>
    </source>
</evidence>
<keyword evidence="12" id="KW-0902">Two-component regulatory system</keyword>
<comment type="caution">
    <text evidence="18">The sequence shown here is derived from an EMBL/GenBank/DDBJ whole genome shotgun (WGS) entry which is preliminary data.</text>
</comment>
<evidence type="ECO:0000256" key="15">
    <source>
        <dbReference type="SAM" id="Phobius"/>
    </source>
</evidence>
<feature type="transmembrane region" description="Helical" evidence="15">
    <location>
        <begin position="274"/>
        <end position="298"/>
    </location>
</feature>
<dbReference type="InterPro" id="IPR045671">
    <property type="entry name" value="NtrY-like_N"/>
</dbReference>
<dbReference type="PRINTS" id="PR00344">
    <property type="entry name" value="BCTRLSENSOR"/>
</dbReference>